<evidence type="ECO:0000256" key="1">
    <source>
        <dbReference type="SAM" id="Coils"/>
    </source>
</evidence>
<keyword evidence="1" id="KW-0175">Coiled coil</keyword>
<evidence type="ECO:0000313" key="2">
    <source>
        <dbReference type="EMBL" id="ETZ07786.1"/>
    </source>
</evidence>
<dbReference type="EMBL" id="AWTR02000001">
    <property type="protein sequence ID" value="ETZ07786.1"/>
    <property type="molecule type" value="Genomic_DNA"/>
</dbReference>
<comment type="caution">
    <text evidence="2">The sequence shown here is derived from an EMBL/GenBank/DDBJ whole genome shotgun (WGS) entry which is preliminary data.</text>
</comment>
<sequence length="193" mass="23212">MWIKKINKIFLLFFITSNSQMSFSQKQNFFHHASIASISEQKLTKSIEQNLEKIEEEIEKEEKNIENLLGSGPLTYMLSDNNVFELFSFGRRCDGRWFIRKNKKNFYLREMIAKRDLFLLRIARRRIEKLKDYRPFLDYFIHLGKEFWEAFYQIFPVHRDCCARESSMAGRVGSFCMSVSEFEEDLKDVQLLR</sequence>
<reference evidence="2 3" key="1">
    <citation type="journal article" date="2014" name="FEMS Microbiol. Lett.">
        <title>Draft genome sequences of three Holospora species (Holospora obtusa, Holospora undulata, and Holospora elegans), endonuclear symbiotic bacteria of the ciliate Paramecium caudatum.</title>
        <authorList>
            <person name="Dohra H."/>
            <person name="Tanaka K."/>
            <person name="Suzuki T."/>
            <person name="Fujishima M."/>
            <person name="Suzuki H."/>
        </authorList>
    </citation>
    <scope>NUCLEOTIDE SEQUENCE [LARGE SCALE GENOMIC DNA]</scope>
    <source>
        <strain evidence="2 3">F1</strain>
    </source>
</reference>
<proteinExistence type="predicted"/>
<accession>W6TFI8</accession>
<gene>
    <name evidence="2" type="ORF">P618_200003</name>
</gene>
<dbReference type="RefSeq" id="WP_021827115.1">
    <property type="nucleotide sequence ID" value="NZ_AWTR02000001.1"/>
</dbReference>
<name>W6TFI8_HOLOB</name>
<feature type="coiled-coil region" evidence="1">
    <location>
        <begin position="44"/>
        <end position="71"/>
    </location>
</feature>
<protein>
    <submittedName>
        <fullName evidence="2">Uncharacterized protein</fullName>
    </submittedName>
</protein>
<evidence type="ECO:0000313" key="3">
    <source>
        <dbReference type="Proteomes" id="UP000019112"/>
    </source>
</evidence>
<dbReference type="Proteomes" id="UP000019112">
    <property type="component" value="Unassembled WGS sequence"/>
</dbReference>
<organism evidence="2 3">
    <name type="scientific">Holospora obtusa F1</name>
    <dbReference type="NCBI Taxonomy" id="1399147"/>
    <lineage>
        <taxon>Bacteria</taxon>
        <taxon>Pseudomonadati</taxon>
        <taxon>Pseudomonadota</taxon>
        <taxon>Alphaproteobacteria</taxon>
        <taxon>Holosporales</taxon>
        <taxon>Holosporaceae</taxon>
        <taxon>Holospora</taxon>
    </lineage>
</organism>
<dbReference type="AlphaFoldDB" id="W6TFI8"/>
<keyword evidence="3" id="KW-1185">Reference proteome</keyword>